<comment type="caution">
    <text evidence="2">The sequence shown here is derived from an EMBL/GenBank/DDBJ whole genome shotgun (WGS) entry which is preliminary data.</text>
</comment>
<dbReference type="EMBL" id="BMED01000009">
    <property type="protein sequence ID" value="GGD00584.1"/>
    <property type="molecule type" value="Genomic_DNA"/>
</dbReference>
<evidence type="ECO:0000313" key="2">
    <source>
        <dbReference type="EMBL" id="GGD00584.1"/>
    </source>
</evidence>
<sequence length="81" mass="9082">MRRIHQVSAGLYTANESIKSLSNTLADDGPKAEDKKELTDDGGIHDLQHEYVAAMRARRELQLLKSSLKVKRSLIYSLTQA</sequence>
<dbReference type="Proteomes" id="UP000637423">
    <property type="component" value="Unassembled WGS sequence"/>
</dbReference>
<feature type="region of interest" description="Disordered" evidence="1">
    <location>
        <begin position="22"/>
        <end position="41"/>
    </location>
</feature>
<keyword evidence="3" id="KW-1185">Reference proteome</keyword>
<evidence type="ECO:0000313" key="3">
    <source>
        <dbReference type="Proteomes" id="UP000637423"/>
    </source>
</evidence>
<dbReference type="AlphaFoldDB" id="A0A916V0Y3"/>
<reference evidence="2" key="2">
    <citation type="submission" date="2020-09" db="EMBL/GenBank/DDBJ databases">
        <authorList>
            <person name="Sun Q."/>
            <person name="Zhou Y."/>
        </authorList>
    </citation>
    <scope>NUCLEOTIDE SEQUENCE</scope>
    <source>
        <strain evidence="2">CGMCC 1.10998</strain>
    </source>
</reference>
<reference evidence="2" key="1">
    <citation type="journal article" date="2014" name="Int. J. Syst. Evol. Microbiol.">
        <title>Complete genome sequence of Corynebacterium casei LMG S-19264T (=DSM 44701T), isolated from a smear-ripened cheese.</title>
        <authorList>
            <consortium name="US DOE Joint Genome Institute (JGI-PGF)"/>
            <person name="Walter F."/>
            <person name="Albersmeier A."/>
            <person name="Kalinowski J."/>
            <person name="Ruckert C."/>
        </authorList>
    </citation>
    <scope>NUCLEOTIDE SEQUENCE</scope>
    <source>
        <strain evidence="2">CGMCC 1.10998</strain>
    </source>
</reference>
<feature type="compositionally biased region" description="Basic and acidic residues" evidence="1">
    <location>
        <begin position="28"/>
        <end position="41"/>
    </location>
</feature>
<proteinExistence type="predicted"/>
<organism evidence="2 3">
    <name type="scientific">Undibacterium terreum</name>
    <dbReference type="NCBI Taxonomy" id="1224302"/>
    <lineage>
        <taxon>Bacteria</taxon>
        <taxon>Pseudomonadati</taxon>
        <taxon>Pseudomonadota</taxon>
        <taxon>Betaproteobacteria</taxon>
        <taxon>Burkholderiales</taxon>
        <taxon>Oxalobacteraceae</taxon>
        <taxon>Undibacterium</taxon>
    </lineage>
</organism>
<name>A0A916V0Y3_9BURK</name>
<gene>
    <name evidence="2" type="ORF">GCM10011396_55200</name>
</gene>
<protein>
    <submittedName>
        <fullName evidence="2">Uncharacterized protein</fullName>
    </submittedName>
</protein>
<evidence type="ECO:0000256" key="1">
    <source>
        <dbReference type="SAM" id="MobiDB-lite"/>
    </source>
</evidence>
<accession>A0A916V0Y3</accession>